<organism evidence="3 4">
    <name type="scientific">Pontivivens insulae</name>
    <dbReference type="NCBI Taxonomy" id="1639689"/>
    <lineage>
        <taxon>Bacteria</taxon>
        <taxon>Pseudomonadati</taxon>
        <taxon>Pseudomonadota</taxon>
        <taxon>Alphaproteobacteria</taxon>
        <taxon>Rhodobacterales</taxon>
        <taxon>Paracoccaceae</taxon>
        <taxon>Pontivivens</taxon>
    </lineage>
</organism>
<keyword evidence="2" id="KW-0732">Signal</keyword>
<evidence type="ECO:0000313" key="3">
    <source>
        <dbReference type="EMBL" id="SPF27913.1"/>
    </source>
</evidence>
<dbReference type="RefSeq" id="WP_146186093.1">
    <property type="nucleotide sequence ID" value="NZ_OMKW01000001.1"/>
</dbReference>
<evidence type="ECO:0000256" key="1">
    <source>
        <dbReference type="SAM" id="Coils"/>
    </source>
</evidence>
<proteinExistence type="predicted"/>
<dbReference type="Proteomes" id="UP000244932">
    <property type="component" value="Unassembled WGS sequence"/>
</dbReference>
<feature type="coiled-coil region" evidence="1">
    <location>
        <begin position="156"/>
        <end position="196"/>
    </location>
</feature>
<reference evidence="3 4" key="1">
    <citation type="submission" date="2018-03" db="EMBL/GenBank/DDBJ databases">
        <authorList>
            <person name="Keele B.F."/>
        </authorList>
    </citation>
    <scope>NUCLEOTIDE SEQUENCE [LARGE SCALE GENOMIC DNA]</scope>
    <source>
        <strain evidence="3 4">CeCT 8812</strain>
    </source>
</reference>
<name>A0A2R8A6Q0_9RHOB</name>
<feature type="signal peptide" evidence="2">
    <location>
        <begin position="1"/>
        <end position="24"/>
    </location>
</feature>
<evidence type="ECO:0000256" key="2">
    <source>
        <dbReference type="SAM" id="SignalP"/>
    </source>
</evidence>
<accession>A0A2R8A6Q0</accession>
<gene>
    <name evidence="3" type="ORF">POI8812_00208</name>
</gene>
<keyword evidence="1" id="KW-0175">Coiled coil</keyword>
<feature type="chain" id="PRO_5015348806" evidence="2">
    <location>
        <begin position="25"/>
        <end position="287"/>
    </location>
</feature>
<keyword evidence="4" id="KW-1185">Reference proteome</keyword>
<evidence type="ECO:0000313" key="4">
    <source>
        <dbReference type="Proteomes" id="UP000244932"/>
    </source>
</evidence>
<protein>
    <submittedName>
        <fullName evidence="3">Uncharacterized protein</fullName>
    </submittedName>
</protein>
<dbReference type="AlphaFoldDB" id="A0A2R8A6Q0"/>
<sequence length="287" mass="31556">MKMSLMRMGAAGLVSMLAVGSANAQSMADFRTEFMVQCVQGGEAETDCACIFDAWSSQVAPEEVPTARIALDMYLGEQPADMNDMMAGMQMMQGIAGVAMQCALGGQALPEGFEIPGLNMQVDAAGPATEEMAESNEADMAEETDAATAVLEQMMRLQEMQDAENAEREAERQAQQEQEQLQYAALQEIRAQYEMELARIHSRDINDWEVADFEPLYRLYCESGGSSAQECACAWPLLADLSTYNAIPYLASRSEGDDVQERVSIADSSAAFFTHREFHQRKEALCE</sequence>
<dbReference type="EMBL" id="OMKW01000001">
    <property type="protein sequence ID" value="SPF27913.1"/>
    <property type="molecule type" value="Genomic_DNA"/>
</dbReference>